<keyword evidence="2 4" id="KW-0012">Acyltransferase</keyword>
<keyword evidence="5" id="KW-1185">Reference proteome</keyword>
<dbReference type="RefSeq" id="WP_330090629.1">
    <property type="nucleotide sequence ID" value="NZ_JAUZMY010000004.1"/>
</dbReference>
<organism evidence="4 5">
    <name type="scientific">Nocardiopsis codii</name>
    <dbReference type="NCBI Taxonomy" id="3065942"/>
    <lineage>
        <taxon>Bacteria</taxon>
        <taxon>Bacillati</taxon>
        <taxon>Actinomycetota</taxon>
        <taxon>Actinomycetes</taxon>
        <taxon>Streptosporangiales</taxon>
        <taxon>Nocardiopsidaceae</taxon>
        <taxon>Nocardiopsis</taxon>
    </lineage>
</organism>
<sequence length="329" mass="36631">MISRIDTTDDTALRAWHSTMREAALADRPEAAVMGYADLRGMVTAPREDRRYRVYAATEAGRVVGTLLMELPDLENRHLAELDVSVARDCRRRGHGSALLAFAGEVMAEEGRTTALGEVYVPDGWAPGDWPGAAFALAHGFESAHEEDYLVLDLPVEPERLSAIPTHTGPYRLRTWTGRCPEELVEAYATMRTAMAQDVPTGELDTEPEVWDAARVRAEERRREGQEYGTVVSVAEAPSGELAGYSMVLVPSGSGGEVYQEDTLVMRAHRGLRLGSALKLRNLEVLAREHPGSTQVRTWVDPDNAPMRDVNLRFGFRRVERMVEFQRVR</sequence>
<dbReference type="EC" id="2.3.1.-" evidence="4"/>
<name>A0ABU7K468_9ACTN</name>
<dbReference type="InterPro" id="IPR000182">
    <property type="entry name" value="GNAT_dom"/>
</dbReference>
<comment type="caution">
    <text evidence="4">The sequence shown here is derived from an EMBL/GenBank/DDBJ whole genome shotgun (WGS) entry which is preliminary data.</text>
</comment>
<evidence type="ECO:0000259" key="3">
    <source>
        <dbReference type="PROSITE" id="PS51186"/>
    </source>
</evidence>
<dbReference type="Pfam" id="PF00583">
    <property type="entry name" value="Acetyltransf_1"/>
    <property type="match status" value="2"/>
</dbReference>
<dbReference type="PANTHER" id="PTHR43877:SF1">
    <property type="entry name" value="ACETYLTRANSFERASE"/>
    <property type="match status" value="1"/>
</dbReference>
<accession>A0ABU7K468</accession>
<gene>
    <name evidence="4" type="ORF">Q8791_06305</name>
</gene>
<dbReference type="CDD" id="cd04301">
    <property type="entry name" value="NAT_SF"/>
    <property type="match status" value="1"/>
</dbReference>
<dbReference type="PANTHER" id="PTHR43877">
    <property type="entry name" value="AMINOALKYLPHOSPHONATE N-ACETYLTRANSFERASE-RELATED-RELATED"/>
    <property type="match status" value="1"/>
</dbReference>
<evidence type="ECO:0000313" key="4">
    <source>
        <dbReference type="EMBL" id="MEE2036832.1"/>
    </source>
</evidence>
<reference evidence="4 5" key="1">
    <citation type="submission" date="2023-08" db="EMBL/GenBank/DDBJ databases">
        <authorList>
            <person name="Girao M."/>
            <person name="Carvalho M.F."/>
        </authorList>
    </citation>
    <scope>NUCLEOTIDE SEQUENCE [LARGE SCALE GENOMIC DNA]</scope>
    <source>
        <strain evidence="4 5">CT-R113</strain>
    </source>
</reference>
<feature type="domain" description="N-acetyltransferase" evidence="3">
    <location>
        <begin position="189"/>
        <end position="329"/>
    </location>
</feature>
<dbReference type="SUPFAM" id="SSF55729">
    <property type="entry name" value="Acyl-CoA N-acyltransferases (Nat)"/>
    <property type="match status" value="2"/>
</dbReference>
<dbReference type="GO" id="GO:0016746">
    <property type="term" value="F:acyltransferase activity"/>
    <property type="evidence" value="ECO:0007669"/>
    <property type="project" value="UniProtKB-KW"/>
</dbReference>
<dbReference type="Gene3D" id="3.40.630.30">
    <property type="match status" value="1"/>
</dbReference>
<dbReference type="PROSITE" id="PS51186">
    <property type="entry name" value="GNAT"/>
    <property type="match status" value="2"/>
</dbReference>
<dbReference type="EMBL" id="JAUZMY010000004">
    <property type="protein sequence ID" value="MEE2036832.1"/>
    <property type="molecule type" value="Genomic_DNA"/>
</dbReference>
<evidence type="ECO:0000256" key="2">
    <source>
        <dbReference type="ARBA" id="ARBA00023315"/>
    </source>
</evidence>
<protein>
    <submittedName>
        <fullName evidence="4">GNAT family N-acetyltransferase</fullName>
        <ecNumber evidence="4">2.3.1.-</ecNumber>
    </submittedName>
</protein>
<evidence type="ECO:0000313" key="5">
    <source>
        <dbReference type="Proteomes" id="UP001356095"/>
    </source>
</evidence>
<dbReference type="Proteomes" id="UP001356095">
    <property type="component" value="Unassembled WGS sequence"/>
</dbReference>
<dbReference type="InterPro" id="IPR050832">
    <property type="entry name" value="Bact_Acetyltransf"/>
</dbReference>
<keyword evidence="1 4" id="KW-0808">Transferase</keyword>
<proteinExistence type="predicted"/>
<evidence type="ECO:0000256" key="1">
    <source>
        <dbReference type="ARBA" id="ARBA00022679"/>
    </source>
</evidence>
<dbReference type="InterPro" id="IPR016181">
    <property type="entry name" value="Acyl_CoA_acyltransferase"/>
</dbReference>
<feature type="domain" description="N-acetyltransferase" evidence="3">
    <location>
        <begin position="18"/>
        <end position="157"/>
    </location>
</feature>